<evidence type="ECO:0000313" key="1">
    <source>
        <dbReference type="EMBL" id="SFW75004.1"/>
    </source>
</evidence>
<name>A0A1K1RT92_9BACT</name>
<protein>
    <submittedName>
        <fullName evidence="1">Uncharacterized protein</fullName>
    </submittedName>
</protein>
<gene>
    <name evidence="1" type="ORF">SAMN05661012_04176</name>
    <name evidence="2" type="ORF">SR876_10700</name>
</gene>
<reference evidence="1 3" key="1">
    <citation type="submission" date="2016-11" db="EMBL/GenBank/DDBJ databases">
        <authorList>
            <person name="Jaros S."/>
            <person name="Januszkiewicz K."/>
            <person name="Wedrychowicz H."/>
        </authorList>
    </citation>
    <scope>NUCLEOTIDE SEQUENCE [LARGE SCALE GENOMIC DNA]</scope>
    <source>
        <strain evidence="1 3">DSM 784</strain>
    </source>
</reference>
<dbReference type="RefSeq" id="WP_072363174.1">
    <property type="nucleotide sequence ID" value="NZ_CP139972.1"/>
</dbReference>
<dbReference type="OrthoDB" id="2503268at2"/>
<evidence type="ECO:0000313" key="2">
    <source>
        <dbReference type="EMBL" id="WQG91975.1"/>
    </source>
</evidence>
<sequence length="543" mass="57917">MANTLLSYEIATMPGPLQISSVYTPTTGTISIGVFNSNNVYCQEIAVAIPYGNTMDELFSAPPAVAINSEAWITNSVVQTGHKLGLGTDTLYYTAYFKCKDPNYYQINYDLAISIQGLVNTVTGSVPILLNEIASTQGAPYNWLSNQIQFPITKSELVFYLNNLVAVSPANPTVPATEFTNGAAITLAWESNGTFFQLYKKGNPNPVYSGIKSTYTLDNGINNDTTFILVATMTNGNSSPYGGYVPVYLYETITLTVSDPDLSPRTVHVAGTLSVAGVSTLGSDLNVQGTANFTNANISGQLTATANANINGTLTADSVTVNKVTVNSQLTTANTTVNGQLNANSGAIINGNLKAAGSVGMAGSPQSINPGNYTAPTDGFVVGCVGVPSDNYKMSYSAIYGSTQNLAVAAQGGNSVVFFKGDKSSYEYWIGGIQNSFNMPVQQGASFSVSLYNWDKNEINPPVSFYWVPLGSGNVSSPVFTGEASPPEMKPLTQLSFPQKNIHDLDISDLMLVLDDILGDKMDANKRARLEASVRRIVYFETR</sequence>
<dbReference type="EMBL" id="FPIZ01000014">
    <property type="protein sequence ID" value="SFW75004.1"/>
    <property type="molecule type" value="Genomic_DNA"/>
</dbReference>
<dbReference type="EMBL" id="CP140154">
    <property type="protein sequence ID" value="WQG91975.1"/>
    <property type="molecule type" value="Genomic_DNA"/>
</dbReference>
<accession>A0A1K1RT92</accession>
<reference evidence="2 4" key="2">
    <citation type="submission" date="2023-11" db="EMBL/GenBank/DDBJ databases">
        <title>MicrobeMod: A computational toolkit for identifying prokaryotic methylation and restriction-modification with nanopore sequencing.</title>
        <authorList>
            <person name="Crits-Christoph A."/>
            <person name="Kang S.C."/>
            <person name="Lee H."/>
            <person name="Ostrov N."/>
        </authorList>
    </citation>
    <scope>NUCLEOTIDE SEQUENCE [LARGE SCALE GENOMIC DNA]</scope>
    <source>
        <strain evidence="2 4">ATCC 23090</strain>
    </source>
</reference>
<dbReference type="Proteomes" id="UP001326715">
    <property type="component" value="Chromosome"/>
</dbReference>
<evidence type="ECO:0000313" key="3">
    <source>
        <dbReference type="Proteomes" id="UP000183788"/>
    </source>
</evidence>
<keyword evidence="4" id="KW-1185">Reference proteome</keyword>
<proteinExistence type="predicted"/>
<dbReference type="STRING" id="1004.SAMN05661012_04176"/>
<evidence type="ECO:0000313" key="4">
    <source>
        <dbReference type="Proteomes" id="UP001326715"/>
    </source>
</evidence>
<organism evidence="1 3">
    <name type="scientific">Chitinophaga sancti</name>
    <dbReference type="NCBI Taxonomy" id="1004"/>
    <lineage>
        <taxon>Bacteria</taxon>
        <taxon>Pseudomonadati</taxon>
        <taxon>Bacteroidota</taxon>
        <taxon>Chitinophagia</taxon>
        <taxon>Chitinophagales</taxon>
        <taxon>Chitinophagaceae</taxon>
        <taxon>Chitinophaga</taxon>
    </lineage>
</organism>
<dbReference type="AlphaFoldDB" id="A0A1K1RT92"/>
<dbReference type="Proteomes" id="UP000183788">
    <property type="component" value="Unassembled WGS sequence"/>
</dbReference>